<dbReference type="EMBL" id="GGEC01083697">
    <property type="protein sequence ID" value="MBX64181.1"/>
    <property type="molecule type" value="Transcribed_RNA"/>
</dbReference>
<accession>A0A2P2QB15</accession>
<dbReference type="AlphaFoldDB" id="A0A2P2QB15"/>
<protein>
    <submittedName>
        <fullName evidence="1">Uncharacterized protein</fullName>
    </submittedName>
</protein>
<sequence length="38" mass="4597">MVPLRCVLKNPEKKINEKFKFVQAIRKVFYKKTIELCL</sequence>
<proteinExistence type="predicted"/>
<organism evidence="1">
    <name type="scientific">Rhizophora mucronata</name>
    <name type="common">Asiatic mangrove</name>
    <dbReference type="NCBI Taxonomy" id="61149"/>
    <lineage>
        <taxon>Eukaryota</taxon>
        <taxon>Viridiplantae</taxon>
        <taxon>Streptophyta</taxon>
        <taxon>Embryophyta</taxon>
        <taxon>Tracheophyta</taxon>
        <taxon>Spermatophyta</taxon>
        <taxon>Magnoliopsida</taxon>
        <taxon>eudicotyledons</taxon>
        <taxon>Gunneridae</taxon>
        <taxon>Pentapetalae</taxon>
        <taxon>rosids</taxon>
        <taxon>fabids</taxon>
        <taxon>Malpighiales</taxon>
        <taxon>Rhizophoraceae</taxon>
        <taxon>Rhizophora</taxon>
    </lineage>
</organism>
<evidence type="ECO:0000313" key="1">
    <source>
        <dbReference type="EMBL" id="MBX64181.1"/>
    </source>
</evidence>
<name>A0A2P2QB15_RHIMU</name>
<reference evidence="1" key="1">
    <citation type="submission" date="2018-02" db="EMBL/GenBank/DDBJ databases">
        <title>Rhizophora mucronata_Transcriptome.</title>
        <authorList>
            <person name="Meera S.P."/>
            <person name="Sreeshan A."/>
            <person name="Augustine A."/>
        </authorList>
    </citation>
    <scope>NUCLEOTIDE SEQUENCE</scope>
    <source>
        <tissue evidence="1">Leaf</tissue>
    </source>
</reference>